<name>A0A7H9B3Q7_ZYGMR</name>
<dbReference type="CDD" id="cd05262">
    <property type="entry name" value="SDR_a7"/>
    <property type="match status" value="1"/>
</dbReference>
<dbReference type="InterPro" id="IPR036291">
    <property type="entry name" value="NAD(P)-bd_dom_sf"/>
</dbReference>
<dbReference type="Pfam" id="PF01370">
    <property type="entry name" value="Epimerase"/>
    <property type="match status" value="1"/>
</dbReference>
<dbReference type="PANTHER" id="PTHR48079:SF9">
    <property type="entry name" value="PUTATIVE-RELATED"/>
    <property type="match status" value="1"/>
</dbReference>
<dbReference type="Proteomes" id="UP000509704">
    <property type="component" value="Chromosome 5"/>
</dbReference>
<evidence type="ECO:0000313" key="2">
    <source>
        <dbReference type="EMBL" id="QLG73123.1"/>
    </source>
</evidence>
<gene>
    <name evidence="2" type="ORF">HG535_0E02070</name>
</gene>
<dbReference type="Gene3D" id="3.40.50.720">
    <property type="entry name" value="NAD(P)-binding Rossmann-like Domain"/>
    <property type="match status" value="1"/>
</dbReference>
<dbReference type="GO" id="GO:0004029">
    <property type="term" value="F:aldehyde dehydrogenase (NAD+) activity"/>
    <property type="evidence" value="ECO:0007669"/>
    <property type="project" value="TreeGrafter"/>
</dbReference>
<reference evidence="2 3" key="1">
    <citation type="submission" date="2020-07" db="EMBL/GenBank/DDBJ databases">
        <title>The yeast mating-type switching endonuclease HO is a domesticated member of an unorthodox homing genetic element family.</title>
        <authorList>
            <person name="Coughlan A.Y."/>
            <person name="Lombardi L."/>
            <person name="Braun-Galleani S."/>
            <person name="Martos A.R."/>
            <person name="Galeote V."/>
            <person name="Bigey F."/>
            <person name="Dequin S."/>
            <person name="Byrne K.P."/>
            <person name="Wolfe K.H."/>
        </authorList>
    </citation>
    <scope>NUCLEOTIDE SEQUENCE [LARGE SCALE GENOMIC DNA]</scope>
    <source>
        <strain evidence="2 3">NRRL Y-6702</strain>
    </source>
</reference>
<dbReference type="AlphaFoldDB" id="A0A7H9B3Q7"/>
<dbReference type="GO" id="GO:0005737">
    <property type="term" value="C:cytoplasm"/>
    <property type="evidence" value="ECO:0007669"/>
    <property type="project" value="TreeGrafter"/>
</dbReference>
<keyword evidence="3" id="KW-1185">Reference proteome</keyword>
<sequence>MKVFVTGASGFVGTVVVPDLLKSGHEVLGLARSDESAAKIASLGMGVKVVRGELQDLDILKQAAAECDGVIHLGFVHDFSNFESCCRIDRDATEAMLKSLEGSGKSFIYTNGVLGLPAGRLSNEKDQADPNFASMRSGTESIALNYKEKGVKVSSIRLSPTVHGKGDKGFLPALIGIAKSQGKSGYIAGGENVWSAVNRLDVGHLYTLVLEKGTAGSAYHAVAEQGIKTKDIAKAVGEIAAVPIVSVPTEKAGEHFGFLGFLFGRDSPISSELTRKELGWEPTNLGLIADLHENYS</sequence>
<dbReference type="EMBL" id="CP058608">
    <property type="protein sequence ID" value="QLG73123.1"/>
    <property type="molecule type" value="Genomic_DNA"/>
</dbReference>
<dbReference type="InterPro" id="IPR051783">
    <property type="entry name" value="NAD(P)-dependent_oxidoreduct"/>
</dbReference>
<organism evidence="2 3">
    <name type="scientific">Zygotorulaspora mrakii</name>
    <name type="common">Zygosaccharomyces mrakii</name>
    <dbReference type="NCBI Taxonomy" id="42260"/>
    <lineage>
        <taxon>Eukaryota</taxon>
        <taxon>Fungi</taxon>
        <taxon>Dikarya</taxon>
        <taxon>Ascomycota</taxon>
        <taxon>Saccharomycotina</taxon>
        <taxon>Saccharomycetes</taxon>
        <taxon>Saccharomycetales</taxon>
        <taxon>Saccharomycetaceae</taxon>
        <taxon>Zygotorulaspora</taxon>
    </lineage>
</organism>
<dbReference type="OrthoDB" id="10262413at2759"/>
<dbReference type="PANTHER" id="PTHR48079">
    <property type="entry name" value="PROTEIN YEEZ"/>
    <property type="match status" value="1"/>
</dbReference>
<proteinExistence type="predicted"/>
<dbReference type="KEGG" id="zmk:HG535_0E02070"/>
<dbReference type="InterPro" id="IPR001509">
    <property type="entry name" value="Epimerase_deHydtase"/>
</dbReference>
<feature type="domain" description="NAD-dependent epimerase/dehydratase" evidence="1">
    <location>
        <begin position="3"/>
        <end position="218"/>
    </location>
</feature>
<dbReference type="GeneID" id="59236865"/>
<evidence type="ECO:0000259" key="1">
    <source>
        <dbReference type="Pfam" id="PF01370"/>
    </source>
</evidence>
<dbReference type="RefSeq" id="XP_037144850.1">
    <property type="nucleotide sequence ID" value="XM_037288955.1"/>
</dbReference>
<evidence type="ECO:0000313" key="3">
    <source>
        <dbReference type="Proteomes" id="UP000509704"/>
    </source>
</evidence>
<dbReference type="SUPFAM" id="SSF51735">
    <property type="entry name" value="NAD(P)-binding Rossmann-fold domains"/>
    <property type="match status" value="1"/>
</dbReference>
<protein>
    <recommendedName>
        <fullName evidence="1">NAD-dependent epimerase/dehydratase domain-containing protein</fullName>
    </recommendedName>
</protein>
<accession>A0A7H9B3Q7</accession>